<feature type="domain" description="RecA-like N-terminal" evidence="6">
    <location>
        <begin position="33"/>
        <end position="109"/>
    </location>
</feature>
<dbReference type="InterPro" id="IPR049428">
    <property type="entry name" value="RecA-like_N"/>
</dbReference>
<dbReference type="InterPro" id="IPR013765">
    <property type="entry name" value="DNA_recomb/repair_RecA"/>
</dbReference>
<comment type="caution">
    <text evidence="7">The sequence shown here is derived from an EMBL/GenBank/DDBJ whole genome shotgun (WGS) entry which is preliminary data.</text>
</comment>
<evidence type="ECO:0000259" key="6">
    <source>
        <dbReference type="Pfam" id="PF00154"/>
    </source>
</evidence>
<keyword evidence="3" id="KW-0547">Nucleotide-binding</keyword>
<protein>
    <recommendedName>
        <fullName evidence="2">Protein RecA</fullName>
    </recommendedName>
</protein>
<proteinExistence type="inferred from homology"/>
<organism evidence="7 8">
    <name type="scientific">Granulicella mallensis</name>
    <dbReference type="NCBI Taxonomy" id="940614"/>
    <lineage>
        <taxon>Bacteria</taxon>
        <taxon>Pseudomonadati</taxon>
        <taxon>Acidobacteriota</taxon>
        <taxon>Terriglobia</taxon>
        <taxon>Terriglobales</taxon>
        <taxon>Acidobacteriaceae</taxon>
        <taxon>Granulicella</taxon>
    </lineage>
</organism>
<dbReference type="GO" id="GO:0003697">
    <property type="term" value="F:single-stranded DNA binding"/>
    <property type="evidence" value="ECO:0007669"/>
    <property type="project" value="InterPro"/>
</dbReference>
<dbReference type="SUPFAM" id="SSF52540">
    <property type="entry name" value="P-loop containing nucleoside triphosphate hydrolases"/>
    <property type="match status" value="1"/>
</dbReference>
<dbReference type="GO" id="GO:0006310">
    <property type="term" value="P:DNA recombination"/>
    <property type="evidence" value="ECO:0007669"/>
    <property type="project" value="UniProtKB-KW"/>
</dbReference>
<name>A0A7W8E9L1_9BACT</name>
<comment type="similarity">
    <text evidence="1">Belongs to the RecA family.</text>
</comment>
<dbReference type="AlphaFoldDB" id="A0A7W8E9L1"/>
<evidence type="ECO:0000256" key="1">
    <source>
        <dbReference type="ARBA" id="ARBA00009391"/>
    </source>
</evidence>
<dbReference type="GO" id="GO:0005524">
    <property type="term" value="F:ATP binding"/>
    <property type="evidence" value="ECO:0007669"/>
    <property type="project" value="UniProtKB-KW"/>
</dbReference>
<dbReference type="InterPro" id="IPR027417">
    <property type="entry name" value="P-loop_NTPase"/>
</dbReference>
<dbReference type="PANTHER" id="PTHR45900:SF1">
    <property type="entry name" value="MITOCHONDRIAL DNA REPAIR PROTEIN RECA HOMOLOG-RELATED"/>
    <property type="match status" value="1"/>
</dbReference>
<dbReference type="EMBL" id="JACHIO010000003">
    <property type="protein sequence ID" value="MBB5062480.1"/>
    <property type="molecule type" value="Genomic_DNA"/>
</dbReference>
<evidence type="ECO:0000313" key="7">
    <source>
        <dbReference type="EMBL" id="MBB5062480.1"/>
    </source>
</evidence>
<keyword evidence="4" id="KW-0067">ATP-binding</keyword>
<dbReference type="Pfam" id="PF00154">
    <property type="entry name" value="RecA_N"/>
    <property type="match status" value="1"/>
</dbReference>
<dbReference type="PANTHER" id="PTHR45900">
    <property type="entry name" value="RECA"/>
    <property type="match status" value="1"/>
</dbReference>
<evidence type="ECO:0000256" key="4">
    <source>
        <dbReference type="ARBA" id="ARBA00022840"/>
    </source>
</evidence>
<accession>A0A7W8E9L1</accession>
<evidence type="ECO:0000256" key="2">
    <source>
        <dbReference type="ARBA" id="ARBA00015553"/>
    </source>
</evidence>
<keyword evidence="5" id="KW-0233">DNA recombination</keyword>
<evidence type="ECO:0000256" key="5">
    <source>
        <dbReference type="ARBA" id="ARBA00023172"/>
    </source>
</evidence>
<dbReference type="Proteomes" id="UP000584867">
    <property type="component" value="Unassembled WGS sequence"/>
</dbReference>
<dbReference type="GO" id="GO:0006281">
    <property type="term" value="P:DNA repair"/>
    <property type="evidence" value="ECO:0007669"/>
    <property type="project" value="InterPro"/>
</dbReference>
<reference evidence="7 8" key="1">
    <citation type="submission" date="2020-08" db="EMBL/GenBank/DDBJ databases">
        <title>Genomic Encyclopedia of Type Strains, Phase IV (KMG-V): Genome sequencing to study the core and pangenomes of soil and plant-associated prokaryotes.</title>
        <authorList>
            <person name="Whitman W."/>
        </authorList>
    </citation>
    <scope>NUCLEOTIDE SEQUENCE [LARGE SCALE GENOMIC DNA]</scope>
    <source>
        <strain evidence="7 8">X5P3</strain>
    </source>
</reference>
<gene>
    <name evidence="7" type="ORF">HDF15_000810</name>
</gene>
<dbReference type="Gene3D" id="3.40.50.300">
    <property type="entry name" value="P-loop containing nucleotide triphosphate hydrolases"/>
    <property type="match status" value="1"/>
</dbReference>
<sequence length="343" mass="37220">MASAATIRLQVESALARRYPSALTPPPRMVRPVVSSGVAPLDELLRGGLPVGALTELVGDTCSGRMSLALSFLSQITSSGKVCAWIDASNTFNPASAASVGVDLKRLLWVRCGVREGMSEQETRKFALPSSFFTPKPATKGLHGGGHGTHPRDEVKGLSAAVGRFLSNDTVNARCAEPISKARPTPQHFEANLQPSTASVRTPRRARIYDAIEQALRSTDLLIQTGGFSAIVLDFGEIASEVVARIELSTWHRYRVASEQTQSSIVLLSQYACAKSSSELQLRLSPFEDTCEERTVFTGLSARAEILRQRFPTAPTNVVPMRKPPQRACDARWDYRASWAGPL</sequence>
<evidence type="ECO:0000256" key="3">
    <source>
        <dbReference type="ARBA" id="ARBA00022741"/>
    </source>
</evidence>
<evidence type="ECO:0000313" key="8">
    <source>
        <dbReference type="Proteomes" id="UP000584867"/>
    </source>
</evidence>
<dbReference type="RefSeq" id="WP_184252978.1">
    <property type="nucleotide sequence ID" value="NZ_JACHIO010000003.1"/>
</dbReference>